<dbReference type="PANTHER" id="PTHR12354:SF1">
    <property type="entry name" value="INTERFERON-RELATED DEVELOPMENTAL REGULATOR 1"/>
    <property type="match status" value="1"/>
</dbReference>
<dbReference type="InterPro" id="IPR016024">
    <property type="entry name" value="ARM-type_fold"/>
</dbReference>
<organism evidence="2 3">
    <name type="scientific">Lupinus albus</name>
    <name type="common">White lupine</name>
    <name type="synonym">Lupinus termis</name>
    <dbReference type="NCBI Taxonomy" id="3870"/>
    <lineage>
        <taxon>Eukaryota</taxon>
        <taxon>Viridiplantae</taxon>
        <taxon>Streptophyta</taxon>
        <taxon>Embryophyta</taxon>
        <taxon>Tracheophyta</taxon>
        <taxon>Spermatophyta</taxon>
        <taxon>Magnoliopsida</taxon>
        <taxon>eudicotyledons</taxon>
        <taxon>Gunneridae</taxon>
        <taxon>Pentapetalae</taxon>
        <taxon>rosids</taxon>
        <taxon>fabids</taxon>
        <taxon>Fabales</taxon>
        <taxon>Fabaceae</taxon>
        <taxon>Papilionoideae</taxon>
        <taxon>50 kb inversion clade</taxon>
        <taxon>genistoids sensu lato</taxon>
        <taxon>core genistoids</taxon>
        <taxon>Genisteae</taxon>
        <taxon>Lupinus</taxon>
    </lineage>
</organism>
<dbReference type="AlphaFoldDB" id="A0A6A4Q793"/>
<gene>
    <name evidence="2" type="ORF">Lalb_Chr08g0245541</name>
</gene>
<dbReference type="PANTHER" id="PTHR12354">
    <property type="entry name" value="INTERFERON-RELATED DEVELOPMENTAL REGULATOR"/>
    <property type="match status" value="1"/>
</dbReference>
<comment type="similarity">
    <text evidence="1">Belongs to the IFRD family.</text>
</comment>
<dbReference type="OrthoDB" id="686784at2759"/>
<name>A0A6A4Q793_LUPAL</name>
<keyword evidence="3" id="KW-1185">Reference proteome</keyword>
<sequence length="512" mass="56779">MLYVINNLESLIRFLPNLHSLPLDYVCSRLIPTQISIPFHSIHVTPFSFILSIQSVIMGKRNSQRKSAAAAAASAMFDSDDDSSVTSSSTTRSDLMSLSGTEDVYFDQHSLLDQALDALDEKRSSTRENAFSSIIEAFNSNMQHQFLEKKFATLLHQCLASVKKGSKKASSKEIALAAHAIGCLALTVGCGNNAHEIFEESIRPIDESLASKSDVSKISSLLECLAITTFVGGNDPEETERSMDIMWRVILPKLGSNVVSVKPSAPLITAVVSAWSFLLSTVSNLKLNSKNWQNSISYLSTLLDKEDRSVRIAAGEALALIFEIGVIDKYSAEPRSASDTTEEEIKPQESYIFLQGLKGKVINQCKNLAMEAGGKGSAKKDLNNQRNLFRDISDFFEYGYSPEISMKIGGDSLQTSSWSQVIQLNFIKHFLGGGFTKHMQENEFLHEVFDFTPKRKCLNGNVHRMSDLEKRMFKSPNSALNKARTQLLDKQRMLTEGRKVGHYAVNMVDDEA</sequence>
<dbReference type="InterPro" id="IPR006921">
    <property type="entry name" value="Interferon-rel_develop_reg_C"/>
</dbReference>
<evidence type="ECO:0000313" key="2">
    <source>
        <dbReference type="EMBL" id="KAE9609376.1"/>
    </source>
</evidence>
<evidence type="ECO:0000313" key="3">
    <source>
        <dbReference type="Proteomes" id="UP000447434"/>
    </source>
</evidence>
<dbReference type="InterPro" id="IPR011989">
    <property type="entry name" value="ARM-like"/>
</dbReference>
<evidence type="ECO:0000256" key="1">
    <source>
        <dbReference type="ARBA" id="ARBA00008828"/>
    </source>
</evidence>
<dbReference type="Gene3D" id="1.25.10.10">
    <property type="entry name" value="Leucine-rich Repeat Variant"/>
    <property type="match status" value="1"/>
</dbReference>
<proteinExistence type="inferred from homology"/>
<dbReference type="EMBL" id="WOCE01000008">
    <property type="protein sequence ID" value="KAE9609376.1"/>
    <property type="molecule type" value="Genomic_DNA"/>
</dbReference>
<accession>A0A6A4Q793</accession>
<protein>
    <submittedName>
        <fullName evidence="2">Uncharacterized protein</fullName>
    </submittedName>
</protein>
<dbReference type="InterPro" id="IPR039777">
    <property type="entry name" value="IFRD"/>
</dbReference>
<dbReference type="Pfam" id="PF04836">
    <property type="entry name" value="IFRD_C"/>
    <property type="match status" value="1"/>
</dbReference>
<dbReference type="Pfam" id="PF05004">
    <property type="entry name" value="IFRD"/>
    <property type="match status" value="1"/>
</dbReference>
<reference evidence="3" key="1">
    <citation type="journal article" date="2020" name="Nat. Commun.">
        <title>Genome sequence of the cluster root forming white lupin.</title>
        <authorList>
            <person name="Hufnagel B."/>
            <person name="Marques A."/>
            <person name="Soriano A."/>
            <person name="Marques L."/>
            <person name="Divol F."/>
            <person name="Doumas P."/>
            <person name="Sallet E."/>
            <person name="Mancinotti D."/>
            <person name="Carrere S."/>
            <person name="Marande W."/>
            <person name="Arribat S."/>
            <person name="Keller J."/>
            <person name="Huneau C."/>
            <person name="Blein T."/>
            <person name="Aime D."/>
            <person name="Laguerre M."/>
            <person name="Taylor J."/>
            <person name="Schubert V."/>
            <person name="Nelson M."/>
            <person name="Geu-Flores F."/>
            <person name="Crespi M."/>
            <person name="Gallardo-Guerrero K."/>
            <person name="Delaux P.-M."/>
            <person name="Salse J."/>
            <person name="Berges H."/>
            <person name="Guyot R."/>
            <person name="Gouzy J."/>
            <person name="Peret B."/>
        </authorList>
    </citation>
    <scope>NUCLEOTIDE SEQUENCE [LARGE SCALE GENOMIC DNA]</scope>
    <source>
        <strain evidence="3">cv. Amiga</strain>
    </source>
</reference>
<dbReference type="Proteomes" id="UP000447434">
    <property type="component" value="Chromosome 8"/>
</dbReference>
<dbReference type="InterPro" id="IPR007701">
    <property type="entry name" value="Interferon-rel_develop_reg_N"/>
</dbReference>
<dbReference type="SUPFAM" id="SSF48371">
    <property type="entry name" value="ARM repeat"/>
    <property type="match status" value="1"/>
</dbReference>
<comment type="caution">
    <text evidence="2">The sequence shown here is derived from an EMBL/GenBank/DDBJ whole genome shotgun (WGS) entry which is preliminary data.</text>
</comment>